<feature type="region of interest" description="Disordered" evidence="1">
    <location>
        <begin position="1"/>
        <end position="173"/>
    </location>
</feature>
<feature type="compositionally biased region" description="Basic and acidic residues" evidence="1">
    <location>
        <begin position="1"/>
        <end position="11"/>
    </location>
</feature>
<dbReference type="InterPro" id="IPR022603">
    <property type="entry name" value="DUF3152"/>
</dbReference>
<dbReference type="Proteomes" id="UP000176087">
    <property type="component" value="Unassembled WGS sequence"/>
</dbReference>
<sequence length="441" mass="45358">MRGGHPEHREPGGGWGADSSGRGPEGGNAAGRVLQGTPGAAVGMGRPATGPRQEYIEAFDDGVFGRDKAGGPSSLRAPAPRHPGAAGRAPGRSLPDPGPAPVRRPGGRRPGTPGPWNGYDGYDEPGDFAQSGRGGAGGHGPRGGPDADGGLPHAPPPRVPVQVPRTGKGGGHKGKAVTAVLAVAVTTVIAFVVAGQVADGGGPGGDGGEEGAAAERGVAADEPASRSDKGRGVPGQPQGAAPTYTEKLSKTFSLKSGFKGKGDFRAVPGSHEGAGGNEVMRYRVDVEKGLPLDSGLFAEAVQKTLNDKRSWARGGERSFERVAKGDVDFVITLASSPTTDVWCAKSGLDTSEQNVSCDSASTDRIMINAYRWAQGSKTFGDDRILGYRQMLINHEVGHRIGKDHVGCPKDGDLAPVMMQQTKSLTTDGAKCRPNPWPFPRG</sequence>
<name>A0A1E7JIL2_9ACTN</name>
<keyword evidence="4" id="KW-1185">Reference proteome</keyword>
<feature type="domain" description="DUF3152" evidence="2">
    <location>
        <begin position="259"/>
        <end position="439"/>
    </location>
</feature>
<feature type="compositionally biased region" description="Low complexity" evidence="1">
    <location>
        <begin position="76"/>
        <end position="92"/>
    </location>
</feature>
<accession>A0A1E7JIL2</accession>
<dbReference type="Pfam" id="PF11350">
    <property type="entry name" value="DUF3152"/>
    <property type="match status" value="1"/>
</dbReference>
<reference evidence="3 4" key="1">
    <citation type="journal article" date="2016" name="Front. Microbiol.">
        <title>Comparative Genomics Analysis of Streptomyces Species Reveals Their Adaptation to the Marine Environment and Their Diversity at the Genomic Level.</title>
        <authorList>
            <person name="Tian X."/>
            <person name="Zhang Z."/>
            <person name="Yang T."/>
            <person name="Chen M."/>
            <person name="Li J."/>
            <person name="Chen F."/>
            <person name="Yang J."/>
            <person name="Li W."/>
            <person name="Zhang B."/>
            <person name="Zhang Z."/>
            <person name="Wu J."/>
            <person name="Zhang C."/>
            <person name="Long L."/>
            <person name="Xiao J."/>
        </authorList>
    </citation>
    <scope>NUCLEOTIDE SEQUENCE [LARGE SCALE GENOMIC DNA]</scope>
    <source>
        <strain evidence="3 4">SCSIO 10390</strain>
    </source>
</reference>
<comment type="caution">
    <text evidence="3">The sequence shown here is derived from an EMBL/GenBank/DDBJ whole genome shotgun (WGS) entry which is preliminary data.</text>
</comment>
<feature type="region of interest" description="Disordered" evidence="1">
    <location>
        <begin position="202"/>
        <end position="245"/>
    </location>
</feature>
<dbReference type="SUPFAM" id="SSF55486">
    <property type="entry name" value="Metalloproteases ('zincins'), catalytic domain"/>
    <property type="match status" value="1"/>
</dbReference>
<protein>
    <recommendedName>
        <fullName evidence="2">DUF3152 domain-containing protein</fullName>
    </recommendedName>
</protein>
<organism evidence="3 4">
    <name type="scientific">Streptomyces abyssalis</name>
    <dbReference type="NCBI Taxonomy" id="933944"/>
    <lineage>
        <taxon>Bacteria</taxon>
        <taxon>Bacillati</taxon>
        <taxon>Actinomycetota</taxon>
        <taxon>Actinomycetes</taxon>
        <taxon>Kitasatosporales</taxon>
        <taxon>Streptomycetaceae</taxon>
        <taxon>Streptomyces</taxon>
    </lineage>
</organism>
<dbReference type="STRING" id="933944.AN215_23670"/>
<proteinExistence type="predicted"/>
<dbReference type="AlphaFoldDB" id="A0A1E7JIL2"/>
<evidence type="ECO:0000259" key="2">
    <source>
        <dbReference type="Pfam" id="PF11350"/>
    </source>
</evidence>
<feature type="compositionally biased region" description="Gly residues" evidence="1">
    <location>
        <begin position="132"/>
        <end position="147"/>
    </location>
</feature>
<dbReference type="PATRIC" id="fig|933944.6.peg.2952"/>
<gene>
    <name evidence="3" type="ORF">AN215_23670</name>
</gene>
<evidence type="ECO:0000256" key="1">
    <source>
        <dbReference type="SAM" id="MobiDB-lite"/>
    </source>
</evidence>
<evidence type="ECO:0000313" key="3">
    <source>
        <dbReference type="EMBL" id="OEU86292.1"/>
    </source>
</evidence>
<dbReference type="EMBL" id="LJGT01000041">
    <property type="protein sequence ID" value="OEU86292.1"/>
    <property type="molecule type" value="Genomic_DNA"/>
</dbReference>
<evidence type="ECO:0000313" key="4">
    <source>
        <dbReference type="Proteomes" id="UP000176087"/>
    </source>
</evidence>